<proteinExistence type="predicted"/>
<dbReference type="OrthoDB" id="9802248at2"/>
<comment type="caution">
    <text evidence="2">The sequence shown here is derived from an EMBL/GenBank/DDBJ whole genome shotgun (WGS) entry which is preliminary data.</text>
</comment>
<dbReference type="PANTHER" id="PTHR23131">
    <property type="entry name" value="ENDORIBONUCLEASE LACTB2"/>
    <property type="match status" value="1"/>
</dbReference>
<dbReference type="STRING" id="897.B2D07_10025"/>
<protein>
    <submittedName>
        <fullName evidence="2">Beta-lactamase domain protein</fullName>
    </submittedName>
</protein>
<organism evidence="2 3">
    <name type="scientific">Desulfococcus multivorans DSM 2059</name>
    <dbReference type="NCBI Taxonomy" id="1121405"/>
    <lineage>
        <taxon>Bacteria</taxon>
        <taxon>Pseudomonadati</taxon>
        <taxon>Thermodesulfobacteriota</taxon>
        <taxon>Desulfobacteria</taxon>
        <taxon>Desulfobacterales</taxon>
        <taxon>Desulfococcaceae</taxon>
        <taxon>Desulfococcus</taxon>
    </lineage>
</organism>
<dbReference type="InterPro" id="IPR036388">
    <property type="entry name" value="WH-like_DNA-bd_sf"/>
</dbReference>
<dbReference type="SMART" id="SM00849">
    <property type="entry name" value="Lactamase_B"/>
    <property type="match status" value="1"/>
</dbReference>
<dbReference type="Pfam" id="PF00753">
    <property type="entry name" value="Lactamase_B"/>
    <property type="match status" value="1"/>
</dbReference>
<reference evidence="2 3" key="1">
    <citation type="journal article" date="2013" name="Genome Announc.">
        <title>Draft genome sequences for three mercury-methylating, sulfate-reducing bacteria.</title>
        <authorList>
            <person name="Brown S.D."/>
            <person name="Hurt R.A.Jr."/>
            <person name="Gilmour C.C."/>
            <person name="Elias D.A."/>
        </authorList>
    </citation>
    <scope>NUCLEOTIDE SEQUENCE [LARGE SCALE GENOMIC DNA]</scope>
    <source>
        <strain evidence="2 3">DSM 2059</strain>
    </source>
</reference>
<accession>S7TEQ0</accession>
<evidence type="ECO:0000313" key="2">
    <source>
        <dbReference type="EMBL" id="EPR35166.1"/>
    </source>
</evidence>
<dbReference type="EMBL" id="ATHJ01000109">
    <property type="protein sequence ID" value="EPR35166.1"/>
    <property type="molecule type" value="Genomic_DNA"/>
</dbReference>
<dbReference type="AlphaFoldDB" id="S7TEQ0"/>
<evidence type="ECO:0000313" key="3">
    <source>
        <dbReference type="Proteomes" id="UP000014977"/>
    </source>
</evidence>
<dbReference type="InterPro" id="IPR050662">
    <property type="entry name" value="Sec-metab_biosynth-thioest"/>
</dbReference>
<dbReference type="Gene3D" id="3.60.15.10">
    <property type="entry name" value="Ribonuclease Z/Hydroxyacylglutathione hydrolase-like"/>
    <property type="match status" value="1"/>
</dbReference>
<keyword evidence="3" id="KW-1185">Reference proteome</keyword>
<dbReference type="RefSeq" id="WP_020878248.1">
    <property type="nucleotide sequence ID" value="NZ_ATHJ01000109.1"/>
</dbReference>
<sequence length="322" mass="36419">MVEEIASNLFRLRIPLPETPLKYLNAYLVRSPERNLLIDTGLNHEACLTAMEDGLRRIGADLNRTDIFITHLHADHFALVSKLAAENTRVLFNRPDTEIIESWKGFDAMIAYGGRQGFPKDLLKKALDAHPGSKFGTDWVPGINILDDGQELTCGDYRFACLETPGHTPGHMCLYEADKKILVAGDHILIDITPNIQCWSDQGNPLKSYLASLKKVYTLDVDLVLPGHRRLFSDHRRRIDELTAHHEERLSEVTKILDGSPLSAFETASRMTWDIKADTWAEYPVAQQWFATGEAISHLRYLEADGRIKRIVDDGLTRYALV</sequence>
<dbReference type="InterPro" id="IPR001279">
    <property type="entry name" value="Metallo-B-lactamas"/>
</dbReference>
<dbReference type="PANTHER" id="PTHR23131:SF4">
    <property type="entry name" value="METALLO-BETA-LACTAMASE SUPERFAMILY POTEIN"/>
    <property type="match status" value="1"/>
</dbReference>
<dbReference type="PATRIC" id="fig|1121405.3.peg.3626"/>
<feature type="domain" description="Metallo-beta-lactamase" evidence="1">
    <location>
        <begin position="23"/>
        <end position="228"/>
    </location>
</feature>
<dbReference type="SUPFAM" id="SSF56281">
    <property type="entry name" value="Metallo-hydrolase/oxidoreductase"/>
    <property type="match status" value="1"/>
</dbReference>
<gene>
    <name evidence="2" type="ORF">dsmv_3158</name>
</gene>
<dbReference type="CDD" id="cd07725">
    <property type="entry name" value="TTHA1429-like_MBL-fold"/>
    <property type="match status" value="1"/>
</dbReference>
<dbReference type="Gene3D" id="1.10.10.10">
    <property type="entry name" value="Winged helix-like DNA-binding domain superfamily/Winged helix DNA-binding domain"/>
    <property type="match status" value="1"/>
</dbReference>
<dbReference type="InterPro" id="IPR036866">
    <property type="entry name" value="RibonucZ/Hydroxyglut_hydro"/>
</dbReference>
<dbReference type="eggNOG" id="COG0491">
    <property type="taxonomic scope" value="Bacteria"/>
</dbReference>
<name>S7TEQ0_DESML</name>
<dbReference type="Proteomes" id="UP000014977">
    <property type="component" value="Unassembled WGS sequence"/>
</dbReference>
<evidence type="ECO:0000259" key="1">
    <source>
        <dbReference type="SMART" id="SM00849"/>
    </source>
</evidence>